<evidence type="ECO:0000256" key="7">
    <source>
        <dbReference type="SAM" id="Phobius"/>
    </source>
</evidence>
<evidence type="ECO:0000256" key="4">
    <source>
        <dbReference type="ARBA" id="ARBA00022989"/>
    </source>
</evidence>
<dbReference type="InterPro" id="IPR003838">
    <property type="entry name" value="ABC3_permease_C"/>
</dbReference>
<evidence type="ECO:0000259" key="8">
    <source>
        <dbReference type="Pfam" id="PF02687"/>
    </source>
</evidence>
<dbReference type="PANTHER" id="PTHR30287">
    <property type="entry name" value="MEMBRANE COMPONENT OF PREDICTED ABC SUPERFAMILY METABOLITE UPTAKE TRANSPORTER"/>
    <property type="match status" value="1"/>
</dbReference>
<dbReference type="InterPro" id="IPR038766">
    <property type="entry name" value="Membrane_comp_ABC_pdt"/>
</dbReference>
<feature type="domain" description="MacB-like periplasmic core" evidence="9">
    <location>
        <begin position="23"/>
        <end position="207"/>
    </location>
</feature>
<feature type="transmembrane region" description="Helical" evidence="7">
    <location>
        <begin position="382"/>
        <end position="403"/>
    </location>
</feature>
<sequence>MKNLYIRSIFRDIRQSLGRFIAIILIIFMGVLLFVGIKSIGPNLEKTVQEFVTSHNVSDLQIQGTAGLTNEDLAIAEKVAGAKGELGYSFPYVEEQQDRNLQIYSYAKDKKQNKLTLLQGSYPKNNQQLLMDESLKEQYPLNSKIAIKDNQLKDETFTVTGYVASPIYVDKKERGVTTVGDGMIDGYVYLPETAFASETYSILYLRFSDLKETDMMSDVYKKQMIDNEEKLQKLFDERKEPRKTELQDMANEEIVKGEQELQENQQKLSDWQNELNTAKEQLNSQQQQLEQQKAQLEILYGQTVADNQLASAQSQLEQAATTLAEKQDELTENQQKLTEAQAKIDESKKDVAAIKTPNYILTQRSSNPGFTEFTSLSDRIDAIGNVFPVFFFLIGILITFTTITRMVEEDRKEIGTLKALGYRNSEISQKYLLYALMTGTIGTVFGVIVGTKGLPPVVFTMLKKNYVFENYPTDFWLWPILVAILAALFATVAATIYILIKDLREKPMALLMPKAPKPGKRILLEYITPLWSRLSFNQKVTYRNLFRYKARAILTILGIAGCMGLMVAGFGLQDSIGGVVDVQFKQLNHFQGIVTLEDEANVQKANKVLTADDKVKESMSVFADQVKFKKEGASDLSASLYAFKNTDHAKDYFTLKKTNKKEAVKITDDGAVVTEGIAKAYDAKIGSNLTIQDNEGKKMKIKVSGIVENYLGNTIFMDQNYYQKVTDKDFTENTVLFKSHEMSSREEEKLANQLQDTNQVTTTTFMSTQASKQAFASENLRPVVLIFIVLSGTLAFVVLFNLTNINVSERERELATIKVLGFFDGEVTMYIIRENVIFTLVGILLGCGVGKVLTWFIITMASADNMAFPLLIPGMGYFVSGALTVIFSAIVMFITHKKLKEIDMISALKSNE</sequence>
<feature type="transmembrane region" description="Helical" evidence="7">
    <location>
        <begin position="431"/>
        <end position="455"/>
    </location>
</feature>
<evidence type="ECO:0008006" key="12">
    <source>
        <dbReference type="Google" id="ProtNLM"/>
    </source>
</evidence>
<evidence type="ECO:0000256" key="2">
    <source>
        <dbReference type="ARBA" id="ARBA00022475"/>
    </source>
</evidence>
<gene>
    <name evidence="10" type="ORF">A6E74_02500</name>
</gene>
<feature type="transmembrane region" description="Helical" evidence="7">
    <location>
        <begin position="20"/>
        <end position="37"/>
    </location>
</feature>
<keyword evidence="3 7" id="KW-0812">Transmembrane</keyword>
<keyword evidence="11" id="KW-1185">Reference proteome</keyword>
<dbReference type="RefSeq" id="WP_067481840.1">
    <property type="nucleotide sequence ID" value="NZ_LWMN01000010.1"/>
</dbReference>
<protein>
    <recommendedName>
        <fullName evidence="12">ABC transporter permease</fullName>
    </recommendedName>
</protein>
<keyword evidence="5 7" id="KW-0472">Membrane</keyword>
<dbReference type="EMBL" id="LWMN01000010">
    <property type="protein sequence ID" value="OAQ56300.1"/>
    <property type="molecule type" value="Genomic_DNA"/>
</dbReference>
<dbReference type="Proteomes" id="UP000078516">
    <property type="component" value="Unassembled WGS sequence"/>
</dbReference>
<dbReference type="InterPro" id="IPR025857">
    <property type="entry name" value="MacB_PCD"/>
</dbReference>
<feature type="domain" description="ABC3 transporter permease C-terminal" evidence="8">
    <location>
        <begin position="786"/>
        <end position="899"/>
    </location>
</feature>
<evidence type="ECO:0000256" key="6">
    <source>
        <dbReference type="SAM" id="Coils"/>
    </source>
</evidence>
<comment type="subcellular location">
    <subcellularLocation>
        <location evidence="1">Cell membrane</location>
        <topology evidence="1">Multi-pass membrane protein</topology>
    </subcellularLocation>
</comment>
<dbReference type="Pfam" id="PF02687">
    <property type="entry name" value="FtsX"/>
    <property type="match status" value="2"/>
</dbReference>
<feature type="transmembrane region" description="Helical" evidence="7">
    <location>
        <begin position="870"/>
        <end position="894"/>
    </location>
</feature>
<dbReference type="GO" id="GO:0005886">
    <property type="term" value="C:plasma membrane"/>
    <property type="evidence" value="ECO:0007669"/>
    <property type="project" value="UniProtKB-SubCell"/>
</dbReference>
<evidence type="ECO:0000259" key="9">
    <source>
        <dbReference type="Pfam" id="PF12704"/>
    </source>
</evidence>
<comment type="caution">
    <text evidence="10">The sequence shown here is derived from an EMBL/GenBank/DDBJ whole genome shotgun (WGS) entry which is preliminary data.</text>
</comment>
<proteinExistence type="predicted"/>
<evidence type="ECO:0000256" key="1">
    <source>
        <dbReference type="ARBA" id="ARBA00004651"/>
    </source>
</evidence>
<evidence type="ECO:0000256" key="3">
    <source>
        <dbReference type="ARBA" id="ARBA00022692"/>
    </source>
</evidence>
<feature type="transmembrane region" description="Helical" evidence="7">
    <location>
        <begin position="552"/>
        <end position="572"/>
    </location>
</feature>
<feature type="domain" description="ABC3 transporter permease C-terminal" evidence="8">
    <location>
        <begin position="385"/>
        <end position="501"/>
    </location>
</feature>
<feature type="transmembrane region" description="Helical" evidence="7">
    <location>
        <begin position="475"/>
        <end position="500"/>
    </location>
</feature>
<evidence type="ECO:0000313" key="10">
    <source>
        <dbReference type="EMBL" id="OAQ56300.1"/>
    </source>
</evidence>
<keyword evidence="4 7" id="KW-1133">Transmembrane helix</keyword>
<reference evidence="10 11" key="1">
    <citation type="submission" date="2016-04" db="EMBL/GenBank/DDBJ databases">
        <title>Draft genome of an Enterococcus thailandicus strain isolated from bovine feces.</title>
        <authorList>
            <person name="Beukers A.G."/>
            <person name="Zaheer R."/>
            <person name="Goji N."/>
            <person name="Cook S.R."/>
            <person name="Amoako K."/>
            <person name="Chaves A.V."/>
            <person name="Ward M.P."/>
            <person name="Mcallister T.A."/>
        </authorList>
    </citation>
    <scope>NUCLEOTIDE SEQUENCE [LARGE SCALE GENOMIC DNA]</scope>
    <source>
        <strain evidence="10 11">F0711D 46</strain>
    </source>
</reference>
<dbReference type="PANTHER" id="PTHR30287:SF1">
    <property type="entry name" value="INNER MEMBRANE PROTEIN"/>
    <property type="match status" value="1"/>
</dbReference>
<keyword evidence="2" id="KW-1003">Cell membrane</keyword>
<keyword evidence="6" id="KW-0175">Coiled coil</keyword>
<organism evidence="10 11">
    <name type="scientific">Enterococcus thailandicus</name>
    <dbReference type="NCBI Taxonomy" id="417368"/>
    <lineage>
        <taxon>Bacteria</taxon>
        <taxon>Bacillati</taxon>
        <taxon>Bacillota</taxon>
        <taxon>Bacilli</taxon>
        <taxon>Lactobacillales</taxon>
        <taxon>Enterococcaceae</taxon>
        <taxon>Enterococcus</taxon>
    </lineage>
</organism>
<feature type="transmembrane region" description="Helical" evidence="7">
    <location>
        <begin position="783"/>
        <end position="802"/>
    </location>
</feature>
<feature type="coiled-coil region" evidence="6">
    <location>
        <begin position="247"/>
        <end position="350"/>
    </location>
</feature>
<evidence type="ECO:0000313" key="11">
    <source>
        <dbReference type="Proteomes" id="UP000078516"/>
    </source>
</evidence>
<accession>A0A179ETN8</accession>
<feature type="transmembrane region" description="Helical" evidence="7">
    <location>
        <begin position="836"/>
        <end position="858"/>
    </location>
</feature>
<dbReference type="Pfam" id="PF12704">
    <property type="entry name" value="MacB_PCD"/>
    <property type="match status" value="1"/>
</dbReference>
<name>A0A179ETN8_ENTTH</name>
<evidence type="ECO:0000256" key="5">
    <source>
        <dbReference type="ARBA" id="ARBA00023136"/>
    </source>
</evidence>
<dbReference type="AlphaFoldDB" id="A0A179ETN8"/>